<sequence length="54" mass="5747">GKLPVTNPPPMAFGLCRTHSGCFGVTNPPPIGSGFRQHTGGVIWVTISRQWDLG</sequence>
<protein>
    <submittedName>
        <fullName evidence="1">Uncharacterized protein</fullName>
    </submittedName>
</protein>
<feature type="non-terminal residue" evidence="1">
    <location>
        <position position="1"/>
    </location>
</feature>
<evidence type="ECO:0000313" key="1">
    <source>
        <dbReference type="EMBL" id="QQP51825.1"/>
    </source>
</evidence>
<feature type="non-terminal residue" evidence="1">
    <location>
        <position position="54"/>
    </location>
</feature>
<accession>A0A7T8HLV6</accession>
<evidence type="ECO:0000313" key="2">
    <source>
        <dbReference type="Proteomes" id="UP000595437"/>
    </source>
</evidence>
<dbReference type="AlphaFoldDB" id="A0A7T8HLV6"/>
<reference evidence="2" key="1">
    <citation type="submission" date="2021-01" db="EMBL/GenBank/DDBJ databases">
        <title>Caligus Genome Assembly.</title>
        <authorList>
            <person name="Gallardo-Escarate C."/>
        </authorList>
    </citation>
    <scope>NUCLEOTIDE SEQUENCE [LARGE SCALE GENOMIC DNA]</scope>
</reference>
<organism evidence="1 2">
    <name type="scientific">Caligus rogercresseyi</name>
    <name type="common">Sea louse</name>
    <dbReference type="NCBI Taxonomy" id="217165"/>
    <lineage>
        <taxon>Eukaryota</taxon>
        <taxon>Metazoa</taxon>
        <taxon>Ecdysozoa</taxon>
        <taxon>Arthropoda</taxon>
        <taxon>Crustacea</taxon>
        <taxon>Multicrustacea</taxon>
        <taxon>Hexanauplia</taxon>
        <taxon>Copepoda</taxon>
        <taxon>Siphonostomatoida</taxon>
        <taxon>Caligidae</taxon>
        <taxon>Caligus</taxon>
    </lineage>
</organism>
<name>A0A7T8HLV6_CALRO</name>
<dbReference type="EMBL" id="CP045897">
    <property type="protein sequence ID" value="QQP51825.1"/>
    <property type="molecule type" value="Genomic_DNA"/>
</dbReference>
<proteinExistence type="predicted"/>
<gene>
    <name evidence="1" type="ORF">FKW44_013286</name>
</gene>
<keyword evidence="2" id="KW-1185">Reference proteome</keyword>
<dbReference type="Proteomes" id="UP000595437">
    <property type="component" value="Chromosome 8"/>
</dbReference>